<dbReference type="Proteomes" id="UP000280842">
    <property type="component" value="Unassembled WGS sequence"/>
</dbReference>
<dbReference type="OrthoDB" id="10017530at2"/>
<dbReference type="RefSeq" id="WP_147435398.1">
    <property type="nucleotide sequence ID" value="NZ_REFO01000013.1"/>
</dbReference>
<feature type="transmembrane region" description="Helical" evidence="1">
    <location>
        <begin position="210"/>
        <end position="239"/>
    </location>
</feature>
<protein>
    <recommendedName>
        <fullName evidence="4">O-antigen ligase-like membrane protein</fullName>
    </recommendedName>
</protein>
<evidence type="ECO:0000313" key="2">
    <source>
        <dbReference type="EMBL" id="RMA93315.1"/>
    </source>
</evidence>
<proteinExistence type="predicted"/>
<comment type="caution">
    <text evidence="2">The sequence shown here is derived from an EMBL/GenBank/DDBJ whole genome shotgun (WGS) entry which is preliminary data.</text>
</comment>
<keyword evidence="3" id="KW-1185">Reference proteome</keyword>
<evidence type="ECO:0000256" key="1">
    <source>
        <dbReference type="SAM" id="Phobius"/>
    </source>
</evidence>
<keyword evidence="1" id="KW-1133">Transmembrane helix</keyword>
<feature type="transmembrane region" description="Helical" evidence="1">
    <location>
        <begin position="54"/>
        <end position="77"/>
    </location>
</feature>
<feature type="transmembrane region" description="Helical" evidence="1">
    <location>
        <begin position="115"/>
        <end position="139"/>
    </location>
</feature>
<name>A0A3M0BFD7_9AQUI</name>
<feature type="transmembrane region" description="Helical" evidence="1">
    <location>
        <begin position="83"/>
        <end position="103"/>
    </location>
</feature>
<keyword evidence="1" id="KW-0812">Transmembrane</keyword>
<reference evidence="2 3" key="1">
    <citation type="submission" date="2018-10" db="EMBL/GenBank/DDBJ databases">
        <title>Genomic Encyclopedia of Archaeal and Bacterial Type Strains, Phase II (KMG-II): from individual species to whole genera.</title>
        <authorList>
            <person name="Goeker M."/>
        </authorList>
    </citation>
    <scope>NUCLEOTIDE SEQUENCE [LARGE SCALE GENOMIC DNA]</scope>
    <source>
        <strain evidence="2 3">VM1</strain>
    </source>
</reference>
<feature type="transmembrane region" description="Helical" evidence="1">
    <location>
        <begin position="245"/>
        <end position="265"/>
    </location>
</feature>
<sequence>MEKINIVKLLVFLIGVFSLIFIPDFYGIKIVDFFLVLLLSLLFFNLLKSNIRFNVFLLIVYFVIIIFFLITIIGATINTESPIKSILVAIRYSIIVTIIFLLSNQSKQLKSYFRIFMKGFVVSVLINSLWIFADTIYYYTVGGFFSINENLRFLVLGNDHGLTNRLHVSFMNSNIFLLRSAGIGWDPGGIATALVIGFIYVYETSKSKKLLVIIALSIFLTLSTTGIVAFIVYLIFNFLYRKNKVLAMTSISFLFLFVYIISFIVKPSFVNYDDGKYRHLIYISKVFNIVYAKPTEMLFGYGYRGTGTFMNRYSELPKLQNFYFQENQIPESTLANLFLYGGILGALIQVVIFTLLLYYGNRLERSIIIILLFSYLGYTFENFWTIFIVYMLLFIKVRNYITYIHKKGETSC</sequence>
<evidence type="ECO:0008006" key="4">
    <source>
        <dbReference type="Google" id="ProtNLM"/>
    </source>
</evidence>
<evidence type="ECO:0000313" key="3">
    <source>
        <dbReference type="Proteomes" id="UP000280842"/>
    </source>
</evidence>
<accession>A0A3M0BFD7</accession>
<feature type="transmembrane region" description="Helical" evidence="1">
    <location>
        <begin position="5"/>
        <end position="22"/>
    </location>
</feature>
<dbReference type="AlphaFoldDB" id="A0A3M0BFD7"/>
<gene>
    <name evidence="2" type="ORF">CLV39_1378</name>
</gene>
<feature type="transmembrane region" description="Helical" evidence="1">
    <location>
        <begin position="337"/>
        <end position="360"/>
    </location>
</feature>
<feature type="transmembrane region" description="Helical" evidence="1">
    <location>
        <begin position="366"/>
        <end position="395"/>
    </location>
</feature>
<keyword evidence="1" id="KW-0472">Membrane</keyword>
<organism evidence="2 3">
    <name type="scientific">Hydrogenothermus marinus</name>
    <dbReference type="NCBI Taxonomy" id="133270"/>
    <lineage>
        <taxon>Bacteria</taxon>
        <taxon>Pseudomonadati</taxon>
        <taxon>Aquificota</taxon>
        <taxon>Aquificia</taxon>
        <taxon>Aquificales</taxon>
        <taxon>Hydrogenothermaceae</taxon>
        <taxon>Hydrogenothermus</taxon>
    </lineage>
</organism>
<dbReference type="EMBL" id="REFO01000013">
    <property type="protein sequence ID" value="RMA93315.1"/>
    <property type="molecule type" value="Genomic_DNA"/>
</dbReference>
<feature type="transmembrane region" description="Helical" evidence="1">
    <location>
        <begin position="28"/>
        <end position="47"/>
    </location>
</feature>
<feature type="transmembrane region" description="Helical" evidence="1">
    <location>
        <begin position="183"/>
        <end position="203"/>
    </location>
</feature>